<evidence type="ECO:0000256" key="1">
    <source>
        <dbReference type="SAM" id="MobiDB-lite"/>
    </source>
</evidence>
<dbReference type="AlphaFoldDB" id="A0AA41SBS7"/>
<dbReference type="EMBL" id="JAJJMA010169220">
    <property type="protein sequence ID" value="MCL7036549.1"/>
    <property type="molecule type" value="Genomic_DNA"/>
</dbReference>
<dbReference type="Proteomes" id="UP001177140">
    <property type="component" value="Unassembled WGS sequence"/>
</dbReference>
<gene>
    <name evidence="2" type="ORF">MKW94_021046</name>
</gene>
<proteinExistence type="predicted"/>
<evidence type="ECO:0000313" key="3">
    <source>
        <dbReference type="Proteomes" id="UP001177140"/>
    </source>
</evidence>
<reference evidence="2" key="1">
    <citation type="submission" date="2022-03" db="EMBL/GenBank/DDBJ databases">
        <title>A functionally conserved STORR gene fusion in Papaver species that diverged 16.8 million years ago.</title>
        <authorList>
            <person name="Catania T."/>
        </authorList>
    </citation>
    <scope>NUCLEOTIDE SEQUENCE</scope>
    <source>
        <strain evidence="2">S-191538</strain>
    </source>
</reference>
<feature type="region of interest" description="Disordered" evidence="1">
    <location>
        <begin position="1"/>
        <end position="40"/>
    </location>
</feature>
<dbReference type="PANTHER" id="PTHR34380">
    <property type="entry name" value="BNAA03G12380D PROTEIN"/>
    <property type="match status" value="1"/>
</dbReference>
<keyword evidence="3" id="KW-1185">Reference proteome</keyword>
<feature type="region of interest" description="Disordered" evidence="1">
    <location>
        <begin position="262"/>
        <end position="309"/>
    </location>
</feature>
<protein>
    <submittedName>
        <fullName evidence="2">Uncharacterized protein</fullName>
    </submittedName>
</protein>
<feature type="compositionally biased region" description="Basic and acidic residues" evidence="1">
    <location>
        <begin position="122"/>
        <end position="138"/>
    </location>
</feature>
<sequence length="385" mass="42659">MRSGESEAESQHLGLHEENSTTRCSVGSGDHGEKECAQTASHKGISCHYESLRSEMNGGTHEAHVAPTFQENKDAHVSGTVEICNNKDENISPQRICHSGVREGLQVSTGNRIERCLRKPFSDQKGEADDSGSEKDDTLLSSTAKRRRYSKNVTSDGEEDDPTLLGELQEKVFEELPVIPELEFSPMNLCAWNSSNVFLYYGGQNVEEFVSPSRQRQVSPRKHEEKKSQVAETLKNVKDILLASNNLEMSVSSAQVKIGNLTSENDEEKVAQEAGSESESDSMGGHFEKRVDSGDCSSDSEEAVENGSETKWQNEAAMLSSFEKDPVLCMKAVCALHMQQTDEAKSIKGPFSLFSALRFAYTSSSHSYLRFIYSIQYTLDVCWLP</sequence>
<name>A0AA41SBS7_PAPNU</name>
<dbReference type="PANTHER" id="PTHR34380:SF1">
    <property type="entry name" value="OS01G0221300 PROTEIN"/>
    <property type="match status" value="1"/>
</dbReference>
<organism evidence="2 3">
    <name type="scientific">Papaver nudicaule</name>
    <name type="common">Iceland poppy</name>
    <dbReference type="NCBI Taxonomy" id="74823"/>
    <lineage>
        <taxon>Eukaryota</taxon>
        <taxon>Viridiplantae</taxon>
        <taxon>Streptophyta</taxon>
        <taxon>Embryophyta</taxon>
        <taxon>Tracheophyta</taxon>
        <taxon>Spermatophyta</taxon>
        <taxon>Magnoliopsida</taxon>
        <taxon>Ranunculales</taxon>
        <taxon>Papaveraceae</taxon>
        <taxon>Papaveroideae</taxon>
        <taxon>Papaver</taxon>
    </lineage>
</organism>
<evidence type="ECO:0000313" key="2">
    <source>
        <dbReference type="EMBL" id="MCL7036549.1"/>
    </source>
</evidence>
<comment type="caution">
    <text evidence="2">The sequence shown here is derived from an EMBL/GenBank/DDBJ whole genome shotgun (WGS) entry which is preliminary data.</text>
</comment>
<feature type="region of interest" description="Disordered" evidence="1">
    <location>
        <begin position="122"/>
        <end position="163"/>
    </location>
</feature>
<accession>A0AA41SBS7</accession>